<evidence type="ECO:0000313" key="2">
    <source>
        <dbReference type="EMBL" id="WVY96511.1"/>
    </source>
</evidence>
<accession>A0AAQ3MSU9</accession>
<evidence type="ECO:0000256" key="1">
    <source>
        <dbReference type="SAM" id="MobiDB-lite"/>
    </source>
</evidence>
<dbReference type="AlphaFoldDB" id="A0AAQ3MSU9"/>
<dbReference type="EMBL" id="CP144692">
    <property type="protein sequence ID" value="WVY96511.1"/>
    <property type="molecule type" value="Genomic_DNA"/>
</dbReference>
<keyword evidence="3" id="KW-1185">Reference proteome</keyword>
<gene>
    <name evidence="2" type="ORF">V8G54_028662</name>
</gene>
<dbReference type="Proteomes" id="UP001374535">
    <property type="component" value="Chromosome 9"/>
</dbReference>
<evidence type="ECO:0000313" key="3">
    <source>
        <dbReference type="Proteomes" id="UP001374535"/>
    </source>
</evidence>
<name>A0AAQ3MSU9_VIGMU</name>
<organism evidence="2 3">
    <name type="scientific">Vigna mungo</name>
    <name type="common">Black gram</name>
    <name type="synonym">Phaseolus mungo</name>
    <dbReference type="NCBI Taxonomy" id="3915"/>
    <lineage>
        <taxon>Eukaryota</taxon>
        <taxon>Viridiplantae</taxon>
        <taxon>Streptophyta</taxon>
        <taxon>Embryophyta</taxon>
        <taxon>Tracheophyta</taxon>
        <taxon>Spermatophyta</taxon>
        <taxon>Magnoliopsida</taxon>
        <taxon>eudicotyledons</taxon>
        <taxon>Gunneridae</taxon>
        <taxon>Pentapetalae</taxon>
        <taxon>rosids</taxon>
        <taxon>fabids</taxon>
        <taxon>Fabales</taxon>
        <taxon>Fabaceae</taxon>
        <taxon>Papilionoideae</taxon>
        <taxon>50 kb inversion clade</taxon>
        <taxon>NPAAA clade</taxon>
        <taxon>indigoferoid/millettioid clade</taxon>
        <taxon>Phaseoleae</taxon>
        <taxon>Vigna</taxon>
    </lineage>
</organism>
<feature type="region of interest" description="Disordered" evidence="1">
    <location>
        <begin position="1"/>
        <end position="42"/>
    </location>
</feature>
<feature type="compositionally biased region" description="Pro residues" evidence="1">
    <location>
        <begin position="8"/>
        <end position="21"/>
    </location>
</feature>
<protein>
    <submittedName>
        <fullName evidence="2">Uncharacterized protein</fullName>
    </submittedName>
</protein>
<sequence>MKPLHVRPTPPPSKPSLQPPPPRHRFRRCSSGHYRLDPGPTLRGRARCRVALPRRHRRVRRARPRRVPHNRRAVPPAPRARLVQALVPRHCIAAEAGCKAWRVRVPREERGGVHRGSAVRVEERRCG</sequence>
<reference evidence="2 3" key="1">
    <citation type="journal article" date="2023" name="Life. Sci Alliance">
        <title>Evolutionary insights into 3D genome organization and epigenetic landscape of Vigna mungo.</title>
        <authorList>
            <person name="Junaid A."/>
            <person name="Singh B."/>
            <person name="Bhatia S."/>
        </authorList>
    </citation>
    <scope>NUCLEOTIDE SEQUENCE [LARGE SCALE GENOMIC DNA]</scope>
    <source>
        <strain evidence="2">Urdbean</strain>
    </source>
</reference>
<proteinExistence type="predicted"/>